<dbReference type="GeneID" id="73337980"/>
<name>A0A9Q8SKB6_9PEZI</name>
<protein>
    <submittedName>
        <fullName evidence="1">Uncharacterized protein</fullName>
    </submittedName>
</protein>
<reference evidence="1" key="1">
    <citation type="journal article" date="2021" name="Mol. Plant Microbe Interact.">
        <title>Complete Genome Sequence of the Plant-Pathogenic Fungus Colletotrichum lupini.</title>
        <authorList>
            <person name="Baroncelli R."/>
            <person name="Pensec F."/>
            <person name="Da Lio D."/>
            <person name="Boufleur T."/>
            <person name="Vicente I."/>
            <person name="Sarrocco S."/>
            <person name="Picot A."/>
            <person name="Baraldi E."/>
            <person name="Sukno S."/>
            <person name="Thon M."/>
            <person name="Le Floch G."/>
        </authorList>
    </citation>
    <scope>NUCLEOTIDE SEQUENCE</scope>
    <source>
        <strain evidence="1">IMI 504893</strain>
    </source>
</reference>
<gene>
    <name evidence="1" type="ORF">CLUP02_03953</name>
</gene>
<dbReference type="AlphaFoldDB" id="A0A9Q8SKB6"/>
<dbReference type="Proteomes" id="UP000830671">
    <property type="component" value="Chromosome 2"/>
</dbReference>
<organism evidence="1 2">
    <name type="scientific">Colletotrichum lupini</name>
    <dbReference type="NCBI Taxonomy" id="145971"/>
    <lineage>
        <taxon>Eukaryota</taxon>
        <taxon>Fungi</taxon>
        <taxon>Dikarya</taxon>
        <taxon>Ascomycota</taxon>
        <taxon>Pezizomycotina</taxon>
        <taxon>Sordariomycetes</taxon>
        <taxon>Hypocreomycetidae</taxon>
        <taxon>Glomerellales</taxon>
        <taxon>Glomerellaceae</taxon>
        <taxon>Colletotrichum</taxon>
        <taxon>Colletotrichum acutatum species complex</taxon>
    </lineage>
</organism>
<proteinExistence type="predicted"/>
<dbReference type="RefSeq" id="XP_049140113.1">
    <property type="nucleotide sequence ID" value="XM_049282970.1"/>
</dbReference>
<dbReference type="KEGG" id="clup:CLUP02_03953"/>
<keyword evidence="2" id="KW-1185">Reference proteome</keyword>
<evidence type="ECO:0000313" key="2">
    <source>
        <dbReference type="Proteomes" id="UP000830671"/>
    </source>
</evidence>
<dbReference type="EMBL" id="CP019474">
    <property type="protein sequence ID" value="UQC78476.1"/>
    <property type="molecule type" value="Genomic_DNA"/>
</dbReference>
<sequence length="179" mass="18873">MGSFSVGRPQAALNAIRNLLLGGVGISTVPTGLLSRLVAPALTIDAPASQGGRILEVAFWGGIMSTVVIVAGEDDMDKMNCWEQVLGLGGPQSPKIPNEKLDLYRQNGMPLQDLAQYCEVMETGKDSNMTGAVALKNKASEYFSLAISLKVPAGTSESGPNANADVLLVHAFKVETKRN</sequence>
<accession>A0A9Q8SKB6</accession>
<evidence type="ECO:0000313" key="1">
    <source>
        <dbReference type="EMBL" id="UQC78476.1"/>
    </source>
</evidence>